<dbReference type="GO" id="GO:0016787">
    <property type="term" value="F:hydrolase activity"/>
    <property type="evidence" value="ECO:0007669"/>
    <property type="project" value="UniProtKB-KW"/>
</dbReference>
<reference evidence="3" key="1">
    <citation type="submission" date="2019-12" db="EMBL/GenBank/DDBJ databases">
        <title>Genome sequencing and annotation of Brassica cretica.</title>
        <authorList>
            <person name="Studholme D.J."/>
            <person name="Sarris P.F."/>
        </authorList>
    </citation>
    <scope>NUCLEOTIDE SEQUENCE</scope>
    <source>
        <strain evidence="3">PFS-001/15</strain>
        <tissue evidence="3">Leaf</tissue>
    </source>
</reference>
<evidence type="ECO:0000256" key="1">
    <source>
        <dbReference type="ARBA" id="ARBA00022801"/>
    </source>
</evidence>
<accession>A0A8S9IIN2</accession>
<dbReference type="Pfam" id="PF13374">
    <property type="entry name" value="TPR_10"/>
    <property type="match status" value="1"/>
</dbReference>
<proteinExistence type="predicted"/>
<dbReference type="Gene3D" id="1.25.40.10">
    <property type="entry name" value="Tetratricopeptide repeat domain"/>
    <property type="match status" value="1"/>
</dbReference>
<dbReference type="InterPro" id="IPR029058">
    <property type="entry name" value="AB_hydrolase_fold"/>
</dbReference>
<evidence type="ECO:0000259" key="2">
    <source>
        <dbReference type="Pfam" id="PF01764"/>
    </source>
</evidence>
<name>A0A8S9IIN2_BRACR</name>
<dbReference type="SUPFAM" id="SSF48452">
    <property type="entry name" value="TPR-like"/>
    <property type="match status" value="1"/>
</dbReference>
<dbReference type="GO" id="GO:0006629">
    <property type="term" value="P:lipid metabolic process"/>
    <property type="evidence" value="ECO:0007669"/>
    <property type="project" value="InterPro"/>
</dbReference>
<keyword evidence="1" id="KW-0378">Hydrolase</keyword>
<dbReference type="InterPro" id="IPR011990">
    <property type="entry name" value="TPR-like_helical_dom_sf"/>
</dbReference>
<comment type="caution">
    <text evidence="3">The sequence shown here is derived from an EMBL/GenBank/DDBJ whole genome shotgun (WGS) entry which is preliminary data.</text>
</comment>
<dbReference type="InterPro" id="IPR002921">
    <property type="entry name" value="Fungal_lipase-type"/>
</dbReference>
<dbReference type="AlphaFoldDB" id="A0A8S9IIN2"/>
<dbReference type="Gene3D" id="3.40.50.1820">
    <property type="entry name" value="alpha/beta hydrolase"/>
    <property type="match status" value="1"/>
</dbReference>
<dbReference type="EMBL" id="QGKW02001911">
    <property type="protein sequence ID" value="KAF2569193.1"/>
    <property type="molecule type" value="Genomic_DNA"/>
</dbReference>
<dbReference type="Proteomes" id="UP000712281">
    <property type="component" value="Unassembled WGS sequence"/>
</dbReference>
<gene>
    <name evidence="3" type="ORF">F2Q68_00026783</name>
</gene>
<dbReference type="PANTHER" id="PTHR31479">
    <property type="entry name" value="ALPHA/BETA-HYDROLASES SUPERFAMILY PROTEIN"/>
    <property type="match status" value="1"/>
</dbReference>
<organism evidence="3 4">
    <name type="scientific">Brassica cretica</name>
    <name type="common">Mustard</name>
    <dbReference type="NCBI Taxonomy" id="69181"/>
    <lineage>
        <taxon>Eukaryota</taxon>
        <taxon>Viridiplantae</taxon>
        <taxon>Streptophyta</taxon>
        <taxon>Embryophyta</taxon>
        <taxon>Tracheophyta</taxon>
        <taxon>Spermatophyta</taxon>
        <taxon>Magnoliopsida</taxon>
        <taxon>eudicotyledons</taxon>
        <taxon>Gunneridae</taxon>
        <taxon>Pentapetalae</taxon>
        <taxon>rosids</taxon>
        <taxon>malvids</taxon>
        <taxon>Brassicales</taxon>
        <taxon>Brassicaceae</taxon>
        <taxon>Brassiceae</taxon>
        <taxon>Brassica</taxon>
    </lineage>
</organism>
<feature type="domain" description="Fungal lipase-type" evidence="2">
    <location>
        <begin position="319"/>
        <end position="359"/>
    </location>
</feature>
<dbReference type="PANTHER" id="PTHR31479:SF2">
    <property type="entry name" value="ALPHA_BETA-HYDROLASES SUPERFAMILY PROTEIN"/>
    <property type="match status" value="1"/>
</dbReference>
<dbReference type="SMART" id="SM00028">
    <property type="entry name" value="TPR"/>
    <property type="match status" value="1"/>
</dbReference>
<evidence type="ECO:0000313" key="3">
    <source>
        <dbReference type="EMBL" id="KAF2569193.1"/>
    </source>
</evidence>
<dbReference type="InterPro" id="IPR019734">
    <property type="entry name" value="TPR_rpt"/>
</dbReference>
<dbReference type="SUPFAM" id="SSF53474">
    <property type="entry name" value="alpha/beta-Hydrolases"/>
    <property type="match status" value="1"/>
</dbReference>
<evidence type="ECO:0000313" key="4">
    <source>
        <dbReference type="Proteomes" id="UP000712281"/>
    </source>
</evidence>
<sequence length="537" mass="59985">MSMTRIMSALLRRTHSFSSSRAPVSTTFASSLSVKPKVSYQNDCGGHTRKLHLLDPRLWIIFSGQAAILGFCGNVALAEDDPIKPRSGDSTDGSGLERIEDGSVVSNIHTSKWRVFTDSGREHFFQGKLEPAERLFGSAIQEAKEGFGERDPHVASACNNLAELYRVKKEFDKAEPLYLEAVSILEEYYGPEDVRANENHQRCVAACLVQGIYIVERDRQLQREGSQALASPWWDSFHFKLIRRLIDDADFSIFGAIYELKPPPQEDTTTVESKAPRYVIAFRGTLTKPDSISRDLELDIHIIRNGLHRTSRFDIAMQAVRSMATSLGASNLWLTGHSMGAAMALLAGKTLAKTGVYVKSFLFNPPFVSPPIERISNERVRSGLRFAGSLVTAGLAFSRTLKQAQQPQQQQQQLQERNLSEDPLKALSLWLPDIHVNPGDHLCSEYIGFFEHRGNMEQLGYGAGIVERMAMQHSLGGLLMDAMGVSNAVDVQEPVHVIPSAKLIVNRTASEDYKEAHGIHQWWRDDQDLVSNIYLFK</sequence>
<dbReference type="Pfam" id="PF01764">
    <property type="entry name" value="Lipase_3"/>
    <property type="match status" value="1"/>
</dbReference>
<protein>
    <recommendedName>
        <fullName evidence="2">Fungal lipase-type domain-containing protein</fullName>
    </recommendedName>
</protein>